<feature type="region of interest" description="Disordered" evidence="1">
    <location>
        <begin position="304"/>
        <end position="392"/>
    </location>
</feature>
<keyword evidence="3" id="KW-0413">Isomerase</keyword>
<organism evidence="3 4">
    <name type="scientific">Absidia repens</name>
    <dbReference type="NCBI Taxonomy" id="90262"/>
    <lineage>
        <taxon>Eukaryota</taxon>
        <taxon>Fungi</taxon>
        <taxon>Fungi incertae sedis</taxon>
        <taxon>Mucoromycota</taxon>
        <taxon>Mucoromycotina</taxon>
        <taxon>Mucoromycetes</taxon>
        <taxon>Mucorales</taxon>
        <taxon>Cunninghamellaceae</taxon>
        <taxon>Absidia</taxon>
    </lineage>
</organism>
<feature type="compositionally biased region" description="Polar residues" evidence="1">
    <location>
        <begin position="314"/>
        <end position="329"/>
    </location>
</feature>
<dbReference type="STRING" id="90262.A0A1X2HK60"/>
<dbReference type="AlphaFoldDB" id="A0A1X2HK60"/>
<name>A0A1X2HK60_9FUNG</name>
<feature type="compositionally biased region" description="Low complexity" evidence="1">
    <location>
        <begin position="274"/>
        <end position="292"/>
    </location>
</feature>
<dbReference type="Pfam" id="PF09770">
    <property type="entry name" value="PAT1"/>
    <property type="match status" value="1"/>
</dbReference>
<evidence type="ECO:0000259" key="2">
    <source>
        <dbReference type="Pfam" id="PF09770"/>
    </source>
</evidence>
<accession>A0A1X2HK60</accession>
<evidence type="ECO:0000313" key="4">
    <source>
        <dbReference type="Proteomes" id="UP000193560"/>
    </source>
</evidence>
<feature type="compositionally biased region" description="Basic and acidic residues" evidence="1">
    <location>
        <begin position="379"/>
        <end position="392"/>
    </location>
</feature>
<feature type="compositionally biased region" description="Low complexity" evidence="1">
    <location>
        <begin position="343"/>
        <end position="364"/>
    </location>
</feature>
<evidence type="ECO:0000256" key="1">
    <source>
        <dbReference type="SAM" id="MobiDB-lite"/>
    </source>
</evidence>
<feature type="compositionally biased region" description="Polar residues" evidence="1">
    <location>
        <begin position="1"/>
        <end position="19"/>
    </location>
</feature>
<dbReference type="GO" id="GO:0016853">
    <property type="term" value="F:isomerase activity"/>
    <property type="evidence" value="ECO:0007669"/>
    <property type="project" value="UniProtKB-KW"/>
</dbReference>
<evidence type="ECO:0000313" key="3">
    <source>
        <dbReference type="EMBL" id="ORY99484.1"/>
    </source>
</evidence>
<feature type="compositionally biased region" description="Low complexity" evidence="1">
    <location>
        <begin position="616"/>
        <end position="626"/>
    </location>
</feature>
<keyword evidence="4" id="KW-1185">Reference proteome</keyword>
<sequence>MSLSANPPNSLTSQHTQPLVLNDDTNMEVFDFSTLRDELDVDHSEEEHELDGAIEFEETGDTLEFEFAADIENFTSTTFEEEAFGVKKPGPRTKEGSFKQSQPNLWNKDPFAGPSYGSKSHMAGETGKPANQMKKITRRVNPPPISREISTGISFASILSGSVPQEHNVPAETSKRAMDTDVNVRSITTTTQAGNDTKKTHQLLPLAASETGQPPSSMPKVQEMDVNGQNHTEASDPTQPAVYSVADIEAGMGQQQRSPNKNLLYQLLPGLSQQQQQQQQSSTTLSFQNQSSKQVPVDINSFFQKHQQRQQQQPSTSRGPAGAATTQQPPVDINSFFQKHHQQQQQQLQQAQSASHASNAALQHTSTTTIHKPNMTTEQEIKQKEDDGKDSYDGLMTAKNIKYIDQIERSKLADSNQHTPDDFYYHMYTAHHGGQSNAPPVINQAATISNPMVYHQSSDFGEDNCATLDKVLDQVIQNHDIPKDGPFQDDKKRSKNDHQQLLKTIESIYFLVLQVEQSYREVNGAIPSIHNSAPSASTTRQETMSKIWEILAMDQSSPTVISILKVNKGMSLIGRLVPHLNDSQRQILMTTIAYYFVDILPPSLLPTNSTDAHGSHQQQQQPQHQRQNVDYIHPSISGCLEHILFGASLSYISQILSSASNHPDFKLLLGTTTGHRFLGTLLFHAMGKQQQQQYQQESDCKQWRTSFGSYFDKAMESSSLIKNMAHLDNLGVWMLLNSMVGCCNPQQKELMANAYRETVSVTMKTISDLERNRVPVPYAIQGAYPVVNELWSNLSLGDESLEQTGHS</sequence>
<feature type="compositionally biased region" description="Polar residues" evidence="1">
    <location>
        <begin position="365"/>
        <end position="378"/>
    </location>
</feature>
<feature type="region of interest" description="Disordered" evidence="1">
    <location>
        <begin position="274"/>
        <end position="293"/>
    </location>
</feature>
<proteinExistence type="predicted"/>
<reference evidence="3 4" key="1">
    <citation type="submission" date="2016-07" db="EMBL/GenBank/DDBJ databases">
        <title>Pervasive Adenine N6-methylation of Active Genes in Fungi.</title>
        <authorList>
            <consortium name="DOE Joint Genome Institute"/>
            <person name="Mondo S.J."/>
            <person name="Dannebaum R.O."/>
            <person name="Kuo R.C."/>
            <person name="Labutti K."/>
            <person name="Haridas S."/>
            <person name="Kuo A."/>
            <person name="Salamov A."/>
            <person name="Ahrendt S.R."/>
            <person name="Lipzen A."/>
            <person name="Sullivan W."/>
            <person name="Andreopoulos W.B."/>
            <person name="Clum A."/>
            <person name="Lindquist E."/>
            <person name="Daum C."/>
            <person name="Ramamoorthy G.K."/>
            <person name="Gryganskyi A."/>
            <person name="Culley D."/>
            <person name="Magnuson J.K."/>
            <person name="James T.Y."/>
            <person name="O'Malley M.A."/>
            <person name="Stajich J.E."/>
            <person name="Spatafora J.W."/>
            <person name="Visel A."/>
            <person name="Grigoriev I.V."/>
        </authorList>
    </citation>
    <scope>NUCLEOTIDE SEQUENCE [LARGE SCALE GENOMIC DNA]</scope>
    <source>
        <strain evidence="3 4">NRRL 1336</strain>
    </source>
</reference>
<comment type="caution">
    <text evidence="3">The sequence shown here is derived from an EMBL/GenBank/DDBJ whole genome shotgun (WGS) entry which is preliminary data.</text>
</comment>
<feature type="domain" description="mRNA decay factor PAT1" evidence="2">
    <location>
        <begin position="492"/>
        <end position="760"/>
    </location>
</feature>
<feature type="region of interest" description="Disordered" evidence="1">
    <location>
        <begin position="82"/>
        <end position="108"/>
    </location>
</feature>
<feature type="region of interest" description="Disordered" evidence="1">
    <location>
        <begin position="1"/>
        <end position="22"/>
    </location>
</feature>
<dbReference type="OrthoDB" id="74835at2759"/>
<dbReference type="EMBL" id="MCGE01000062">
    <property type="protein sequence ID" value="ORY99484.1"/>
    <property type="molecule type" value="Genomic_DNA"/>
</dbReference>
<gene>
    <name evidence="3" type="ORF">BCR42DRAFT_430273</name>
</gene>
<protein>
    <submittedName>
        <fullName evidence="3">Topoisomerase II-associated protein PAT1-domain-containing protein</fullName>
    </submittedName>
</protein>
<feature type="region of interest" description="Disordered" evidence="1">
    <location>
        <begin position="607"/>
        <end position="627"/>
    </location>
</feature>
<dbReference type="InterPro" id="IPR019167">
    <property type="entry name" value="PAT1_dom"/>
</dbReference>
<dbReference type="Proteomes" id="UP000193560">
    <property type="component" value="Unassembled WGS sequence"/>
</dbReference>